<dbReference type="EMBL" id="AXCR01000010">
    <property type="protein sequence ID" value="KJR82033.1"/>
    <property type="molecule type" value="Genomic_DNA"/>
</dbReference>
<accession>A0A0F2LX50</accession>
<organism evidence="3 4">
    <name type="scientific">Sporothrix schenckii 1099-18</name>
    <dbReference type="NCBI Taxonomy" id="1397361"/>
    <lineage>
        <taxon>Eukaryota</taxon>
        <taxon>Fungi</taxon>
        <taxon>Dikarya</taxon>
        <taxon>Ascomycota</taxon>
        <taxon>Pezizomycotina</taxon>
        <taxon>Sordariomycetes</taxon>
        <taxon>Sordariomycetidae</taxon>
        <taxon>Ophiostomatales</taxon>
        <taxon>Ophiostomataceae</taxon>
        <taxon>Sporothrix</taxon>
    </lineage>
</organism>
<reference evidence="3 4" key="2">
    <citation type="journal article" date="2015" name="Eukaryot. Cell">
        <title>Asexual propagation of a virulent clone complex in a human and feline outbreak of sporotrichosis.</title>
        <authorList>
            <person name="Teixeira Mde M."/>
            <person name="Rodrigues A.M."/>
            <person name="Tsui C.K."/>
            <person name="de Almeida L.G."/>
            <person name="Van Diepeningen A.D."/>
            <person name="van den Ende B.G."/>
            <person name="Fernandes G.F."/>
            <person name="Kano R."/>
            <person name="Hamelin R.C."/>
            <person name="Lopes-Bezerra L.M."/>
            <person name="Vasconcelos A.T."/>
            <person name="de Hoog S."/>
            <person name="de Camargo Z.P."/>
            <person name="Felipe M.S."/>
        </authorList>
    </citation>
    <scope>NUCLEOTIDE SEQUENCE [LARGE SCALE GENOMIC DNA]</scope>
    <source>
        <strain evidence="3 4">1099-18</strain>
    </source>
</reference>
<evidence type="ECO:0000256" key="1">
    <source>
        <dbReference type="SAM" id="MobiDB-lite"/>
    </source>
</evidence>
<sequence length="676" mass="74034">MTKTADAAQPGAYVAVLPLRGHGPPKPENALPYRDKAIDSNGLRLLTIEPAANDDDPVVCTLVETRFGDKPKFHALSYTWGHKAPDDPTIMLNGFPFVVRRNLFDALIFFRRQNQAADAGRQFWIDAICINQSDVEERNRQVRIMDQIYFRATEVVVWLGKAYERFEVPVRPESGVQSDDWDGITTATNNNTNDRGVGTAVHSGRNAYGRQWELCGQLQVDPYWERVWILQEITKAWTLHVHFGRRSSYTWDEFLVFLRSNTRREDARAGQQSGPLWLHESLRAKDQRGAHTLIELLHDHRLAKCADRHDKVYGLLGMATNGSGFPIDYNKSLFDVWVDTMVFLNGKRLLTAEHNVVFVGQLVREILQVADSDLHLPSLVAGSAQPGGAQPGGAQPGGTQSSGGAAQATFVEQIDARDRVDMATEKRHVLDRLTRPAPTHPQAYHHHATVLGQILLVGPSTESIVAEPGTLSLWTGLIDDLYDAGQVKDAHVESNNLIRVLLHADEAQMAAACVSVPSTVLFAPETFPVEAREFKAADVPGAAALAETDSTESSSSTSSTSSSAAPRLYYLEAITGATRHKMGVAAGLVKAGDIVCEVGPQRLLVRLFHEGPLAGRACVVGTALTTEDVCRANAHAYSAQNMRIIDRYADIYLGKEALYVISGLASRHPGSASGTV</sequence>
<dbReference type="RefSeq" id="XP_016584709.1">
    <property type="nucleotide sequence ID" value="XM_016730001.1"/>
</dbReference>
<gene>
    <name evidence="3" type="ORF">SPSK_03160</name>
</gene>
<dbReference type="InterPro" id="IPR052895">
    <property type="entry name" value="HetReg/Transcr_Mod"/>
</dbReference>
<dbReference type="VEuPathDB" id="FungiDB:SPSK_03160"/>
<dbReference type="Pfam" id="PF06985">
    <property type="entry name" value="HET"/>
    <property type="match status" value="1"/>
</dbReference>
<name>A0A0F2LX50_SPOSC</name>
<evidence type="ECO:0000313" key="3">
    <source>
        <dbReference type="EMBL" id="KJR82033.1"/>
    </source>
</evidence>
<dbReference type="Proteomes" id="UP000033710">
    <property type="component" value="Unassembled WGS sequence"/>
</dbReference>
<dbReference type="PANTHER" id="PTHR24148:SF64">
    <property type="entry name" value="HETEROKARYON INCOMPATIBILITY DOMAIN-CONTAINING PROTEIN"/>
    <property type="match status" value="1"/>
</dbReference>
<dbReference type="OrthoDB" id="194358at2759"/>
<dbReference type="PANTHER" id="PTHR24148">
    <property type="entry name" value="ANKYRIN REPEAT DOMAIN-CONTAINING PROTEIN 39 HOMOLOG-RELATED"/>
    <property type="match status" value="1"/>
</dbReference>
<dbReference type="AlphaFoldDB" id="A0A0F2LX50"/>
<dbReference type="KEGG" id="ssck:SPSK_03160"/>
<proteinExistence type="predicted"/>
<comment type="caution">
    <text evidence="3">The sequence shown here is derived from an EMBL/GenBank/DDBJ whole genome shotgun (WGS) entry which is preliminary data.</text>
</comment>
<feature type="domain" description="Heterokaryon incompatibility" evidence="2">
    <location>
        <begin position="73"/>
        <end position="232"/>
    </location>
</feature>
<evidence type="ECO:0000259" key="2">
    <source>
        <dbReference type="Pfam" id="PF06985"/>
    </source>
</evidence>
<dbReference type="InterPro" id="IPR010730">
    <property type="entry name" value="HET"/>
</dbReference>
<feature type="compositionally biased region" description="Low complexity" evidence="1">
    <location>
        <begin position="397"/>
        <end position="406"/>
    </location>
</feature>
<reference evidence="3 4" key="1">
    <citation type="journal article" date="2014" name="BMC Genomics">
        <title>Comparative genomics of the major fungal agents of human and animal Sporotrichosis: Sporothrix schenckii and Sporothrix brasiliensis.</title>
        <authorList>
            <person name="Teixeira M.M."/>
            <person name="de Almeida L.G."/>
            <person name="Kubitschek-Barreira P."/>
            <person name="Alves F.L."/>
            <person name="Kioshima E.S."/>
            <person name="Abadio A.K."/>
            <person name="Fernandes L."/>
            <person name="Derengowski L.S."/>
            <person name="Ferreira K.S."/>
            <person name="Souza R.C."/>
            <person name="Ruiz J.C."/>
            <person name="de Andrade N.C."/>
            <person name="Paes H.C."/>
            <person name="Nicola A.M."/>
            <person name="Albuquerque P."/>
            <person name="Gerber A.L."/>
            <person name="Martins V.P."/>
            <person name="Peconick L.D."/>
            <person name="Neto A.V."/>
            <person name="Chaucanez C.B."/>
            <person name="Silva P.A."/>
            <person name="Cunha O.L."/>
            <person name="de Oliveira F.F."/>
            <person name="dos Santos T.C."/>
            <person name="Barros A.L."/>
            <person name="Soares M.A."/>
            <person name="de Oliveira L.M."/>
            <person name="Marini M.M."/>
            <person name="Villalobos-Duno H."/>
            <person name="Cunha M.M."/>
            <person name="de Hoog S."/>
            <person name="da Silveira J.F."/>
            <person name="Henrissat B."/>
            <person name="Nino-Vega G.A."/>
            <person name="Cisalpino P.S."/>
            <person name="Mora-Montes H.M."/>
            <person name="Almeida S.R."/>
            <person name="Stajich J.E."/>
            <person name="Lopes-Bezerra L.M."/>
            <person name="Vasconcelos A.T."/>
            <person name="Felipe M.S."/>
        </authorList>
    </citation>
    <scope>NUCLEOTIDE SEQUENCE [LARGE SCALE GENOMIC DNA]</scope>
    <source>
        <strain evidence="3 4">1099-18</strain>
    </source>
</reference>
<dbReference type="GeneID" id="27665278"/>
<evidence type="ECO:0000313" key="4">
    <source>
        <dbReference type="Proteomes" id="UP000033710"/>
    </source>
</evidence>
<feature type="region of interest" description="Disordered" evidence="1">
    <location>
        <begin position="381"/>
        <end position="406"/>
    </location>
</feature>
<protein>
    <recommendedName>
        <fullName evidence="2">Heterokaryon incompatibility domain-containing protein</fullName>
    </recommendedName>
</protein>